<dbReference type="Pfam" id="PF02536">
    <property type="entry name" value="mTERF"/>
    <property type="match status" value="1"/>
</dbReference>
<comment type="subcellular location">
    <subcellularLocation>
        <location evidence="1">Mitochondrion</location>
    </subcellularLocation>
</comment>
<evidence type="ECO:0008006" key="15">
    <source>
        <dbReference type="Google" id="ProtNLM"/>
    </source>
</evidence>
<evidence type="ECO:0000256" key="6">
    <source>
        <dbReference type="ARBA" id="ARBA00022737"/>
    </source>
</evidence>
<keyword evidence="9" id="KW-0238">DNA-binding</keyword>
<dbReference type="InterPro" id="IPR038538">
    <property type="entry name" value="MTERF_sf"/>
</dbReference>
<comment type="function">
    <text evidence="12">Transcription termination factor. Binds to a 28 bp region within the tRNA(Leu(uur)) gene at a position immediately adjacent to and downstream of the 16S rRNA gene; this region comprises a tridecamer sequence critical for directing accurate termination. Binds DNA along the major grove and promotes DNA bending and partial unwinding. Promotes base flipping. Transcription termination activity appears to be polarized with highest specificity for transcripts initiated on the light strand.</text>
</comment>
<dbReference type="OMA" id="IVSRYPR"/>
<dbReference type="OrthoDB" id="637682at2759"/>
<dbReference type="PANTHER" id="PTHR15437">
    <property type="entry name" value="TRANSCRIPTION TERMINATION FACTOR, MITOCHONDRIAL"/>
    <property type="match status" value="1"/>
</dbReference>
<keyword evidence="8" id="KW-0805">Transcription regulation</keyword>
<dbReference type="GO" id="GO:0003677">
    <property type="term" value="F:DNA binding"/>
    <property type="evidence" value="ECO:0007669"/>
    <property type="project" value="UniProtKB-KW"/>
</dbReference>
<evidence type="ECO:0000256" key="10">
    <source>
        <dbReference type="ARBA" id="ARBA00023128"/>
    </source>
</evidence>
<keyword evidence="14" id="KW-1185">Reference proteome</keyword>
<dbReference type="FunFam" id="1.25.70.10:FF:000003">
    <property type="entry name" value="transcription termination factor 2, mitochondrial"/>
    <property type="match status" value="1"/>
</dbReference>
<name>A0A401RSA6_CHIPU</name>
<evidence type="ECO:0000256" key="1">
    <source>
        <dbReference type="ARBA" id="ARBA00004173"/>
    </source>
</evidence>
<keyword evidence="10" id="KW-0496">Mitochondrion</keyword>
<keyword evidence="5" id="KW-0597">Phosphoprotein</keyword>
<reference evidence="13 14" key="1">
    <citation type="journal article" date="2018" name="Nat. Ecol. Evol.">
        <title>Shark genomes provide insights into elasmobranch evolution and the origin of vertebrates.</title>
        <authorList>
            <person name="Hara Y"/>
            <person name="Yamaguchi K"/>
            <person name="Onimaru K"/>
            <person name="Kadota M"/>
            <person name="Koyanagi M"/>
            <person name="Keeley SD"/>
            <person name="Tatsumi K"/>
            <person name="Tanaka K"/>
            <person name="Motone F"/>
            <person name="Kageyama Y"/>
            <person name="Nozu R"/>
            <person name="Adachi N"/>
            <person name="Nishimura O"/>
            <person name="Nakagawa R"/>
            <person name="Tanegashima C"/>
            <person name="Kiyatake I"/>
            <person name="Matsumoto R"/>
            <person name="Murakumo K"/>
            <person name="Nishida K"/>
            <person name="Terakita A"/>
            <person name="Kuratani S"/>
            <person name="Sato K"/>
            <person name="Hyodo S Kuraku.S."/>
        </authorList>
    </citation>
    <scope>NUCLEOTIDE SEQUENCE [LARGE SCALE GENOMIC DNA]</scope>
</reference>
<keyword evidence="11" id="KW-0804">Transcription</keyword>
<dbReference type="GO" id="GO:0005759">
    <property type="term" value="C:mitochondrial matrix"/>
    <property type="evidence" value="ECO:0007669"/>
    <property type="project" value="TreeGrafter"/>
</dbReference>
<evidence type="ECO:0000256" key="2">
    <source>
        <dbReference type="ARBA" id="ARBA00007692"/>
    </source>
</evidence>
<evidence type="ECO:0000256" key="9">
    <source>
        <dbReference type="ARBA" id="ARBA00023125"/>
    </source>
</evidence>
<evidence type="ECO:0000256" key="3">
    <source>
        <dbReference type="ARBA" id="ARBA00011245"/>
    </source>
</evidence>
<evidence type="ECO:0000313" key="13">
    <source>
        <dbReference type="EMBL" id="GCC21027.1"/>
    </source>
</evidence>
<evidence type="ECO:0000256" key="12">
    <source>
        <dbReference type="ARBA" id="ARBA00037520"/>
    </source>
</evidence>
<comment type="subunit">
    <text evidence="3">Monomer.</text>
</comment>
<keyword evidence="7" id="KW-0809">Transit peptide</keyword>
<keyword evidence="4" id="KW-0806">Transcription termination</keyword>
<evidence type="ECO:0000256" key="7">
    <source>
        <dbReference type="ARBA" id="ARBA00022946"/>
    </source>
</evidence>
<sequence length="382" mass="43859">MAARMVAQVMNIYLCRTRFPDLPNCFPSAWFKSSYLRLCAFSCNHATEAIQKPENAALLSNLSVLGVDIKMAQKRQPGVFRKVVTNEEGVAEFLRSKGANCKTIASVISRYPRAITRSYHHLEERWQLWRSIFKTDSEIISIIERSPESYFRSSDNGNFEKNISFLYSLGLTSKDLHRILTTAPRAFSNSLELNKQMAKLLRDLGVSLGNENPDDFVKRIITKNAYILIRSTKRVKTNVDFFREALEPSNSELIKLLQGQGAEVLDLSTDYMKRNFKNISEQLYSLGCSTEEVQKFFLDYPPAFYASFEKLSNKIDCLLESGINIKQLLNKPRILEFSAINLKNRIKELERVGYDFTKHGVTILDSSRRRFEAKLGKLNKEE</sequence>
<evidence type="ECO:0000256" key="11">
    <source>
        <dbReference type="ARBA" id="ARBA00023163"/>
    </source>
</evidence>
<dbReference type="AlphaFoldDB" id="A0A401RSA6"/>
<gene>
    <name evidence="13" type="ORF">chiPu_0000188</name>
</gene>
<dbReference type="EMBL" id="BEZZ01000002">
    <property type="protein sequence ID" value="GCC21027.1"/>
    <property type="molecule type" value="Genomic_DNA"/>
</dbReference>
<evidence type="ECO:0000256" key="8">
    <source>
        <dbReference type="ARBA" id="ARBA00023015"/>
    </source>
</evidence>
<keyword evidence="6" id="KW-0677">Repeat</keyword>
<proteinExistence type="inferred from homology"/>
<dbReference type="SMART" id="SM00733">
    <property type="entry name" value="Mterf"/>
    <property type="match status" value="6"/>
</dbReference>
<dbReference type="GO" id="GO:0006393">
    <property type="term" value="P:termination of mitochondrial transcription"/>
    <property type="evidence" value="ECO:0007669"/>
    <property type="project" value="TreeGrafter"/>
</dbReference>
<comment type="similarity">
    <text evidence="2">Belongs to the mTERF family.</text>
</comment>
<organism evidence="13 14">
    <name type="scientific">Chiloscyllium punctatum</name>
    <name type="common">Brownbanded bambooshark</name>
    <name type="synonym">Hemiscyllium punctatum</name>
    <dbReference type="NCBI Taxonomy" id="137246"/>
    <lineage>
        <taxon>Eukaryota</taxon>
        <taxon>Metazoa</taxon>
        <taxon>Chordata</taxon>
        <taxon>Craniata</taxon>
        <taxon>Vertebrata</taxon>
        <taxon>Chondrichthyes</taxon>
        <taxon>Elasmobranchii</taxon>
        <taxon>Galeomorphii</taxon>
        <taxon>Galeoidea</taxon>
        <taxon>Orectolobiformes</taxon>
        <taxon>Hemiscylliidae</taxon>
        <taxon>Chiloscyllium</taxon>
    </lineage>
</organism>
<evidence type="ECO:0000256" key="5">
    <source>
        <dbReference type="ARBA" id="ARBA00022553"/>
    </source>
</evidence>
<dbReference type="Gene3D" id="1.25.70.10">
    <property type="entry name" value="Transcription termination factor 3, mitochondrial"/>
    <property type="match status" value="2"/>
</dbReference>
<dbReference type="InterPro" id="IPR003690">
    <property type="entry name" value="MTERF"/>
</dbReference>
<dbReference type="PANTHER" id="PTHR15437:SF2">
    <property type="entry name" value="TRANSCRIPTION TERMINATION FACTOR 1, MITOCHONDRIAL"/>
    <property type="match status" value="1"/>
</dbReference>
<protein>
    <recommendedName>
        <fullName evidence="15">Mitochondrial transcription termination factor 1</fullName>
    </recommendedName>
</protein>
<dbReference type="STRING" id="137246.A0A401RSA6"/>
<accession>A0A401RSA6</accession>
<evidence type="ECO:0000313" key="14">
    <source>
        <dbReference type="Proteomes" id="UP000287033"/>
    </source>
</evidence>
<evidence type="ECO:0000256" key="4">
    <source>
        <dbReference type="ARBA" id="ARBA00022472"/>
    </source>
</evidence>
<comment type="caution">
    <text evidence="13">The sequence shown here is derived from an EMBL/GenBank/DDBJ whole genome shotgun (WGS) entry which is preliminary data.</text>
</comment>
<dbReference type="Proteomes" id="UP000287033">
    <property type="component" value="Unassembled WGS sequence"/>
</dbReference>